<dbReference type="InterPro" id="IPR004216">
    <property type="entry name" value="Fuc/Ara_isomerase_C"/>
</dbReference>
<organism evidence="11 12">
    <name type="scientific">Mangrovibacterium diazotrophicum</name>
    <dbReference type="NCBI Taxonomy" id="1261403"/>
    <lineage>
        <taxon>Bacteria</taxon>
        <taxon>Pseudomonadati</taxon>
        <taxon>Bacteroidota</taxon>
        <taxon>Bacteroidia</taxon>
        <taxon>Marinilabiliales</taxon>
        <taxon>Prolixibacteraceae</taxon>
        <taxon>Mangrovibacterium</taxon>
    </lineage>
</organism>
<dbReference type="SUPFAM" id="SSF50443">
    <property type="entry name" value="FucI/AraA C-terminal domain-like"/>
    <property type="match status" value="1"/>
</dbReference>
<dbReference type="Pfam" id="PF07881">
    <property type="entry name" value="Fucose_iso_N1"/>
    <property type="match status" value="1"/>
</dbReference>
<dbReference type="GO" id="GO:0008790">
    <property type="term" value="F:arabinose isomerase activity"/>
    <property type="evidence" value="ECO:0007669"/>
    <property type="project" value="TreeGrafter"/>
</dbReference>
<feature type="domain" description="L-fucose isomerase N-terminal-2" evidence="10">
    <location>
        <begin position="209"/>
        <end position="388"/>
    </location>
</feature>
<dbReference type="Gene3D" id="3.20.14.10">
    <property type="entry name" value="L-fucose/L-arabinose isomerase, C-terminal"/>
    <property type="match status" value="1"/>
</dbReference>
<dbReference type="EC" id="5.3.1.25" evidence="7"/>
<dbReference type="Pfam" id="PF02952">
    <property type="entry name" value="Fucose_iso_C"/>
    <property type="match status" value="1"/>
</dbReference>
<dbReference type="InterPro" id="IPR009015">
    <property type="entry name" value="Fucose_isomerase_N/cen_sf"/>
</dbReference>
<comment type="pathway">
    <text evidence="7">Carbohydrate degradation; L-fucose degradation; L-lactaldehyde and glycerone phosphate from L-fucose: step 1/3.</text>
</comment>
<evidence type="ECO:0000256" key="5">
    <source>
        <dbReference type="ARBA" id="ARBA00023253"/>
    </source>
</evidence>
<evidence type="ECO:0000313" key="11">
    <source>
        <dbReference type="EMBL" id="RKD90123.1"/>
    </source>
</evidence>
<proteinExistence type="inferred from homology"/>
<feature type="active site" description="Proton acceptor" evidence="7">
    <location>
        <position position="371"/>
    </location>
</feature>
<dbReference type="InterPro" id="IPR038391">
    <property type="entry name" value="Fucose_iso_dom1_sf"/>
</dbReference>
<feature type="binding site" evidence="7">
    <location>
        <position position="562"/>
    </location>
    <ligand>
        <name>Mn(2+)</name>
        <dbReference type="ChEBI" id="CHEBI:29035"/>
    </ligand>
</feature>
<dbReference type="Gene3D" id="3.40.275.10">
    <property type="entry name" value="L-fucose Isomerase, Chain A, domain 2"/>
    <property type="match status" value="1"/>
</dbReference>
<dbReference type="InterPro" id="IPR012889">
    <property type="entry name" value="Fucose_isomerase_N2"/>
</dbReference>
<evidence type="ECO:0000259" key="10">
    <source>
        <dbReference type="Pfam" id="PF07882"/>
    </source>
</evidence>
<sequence>MFININEAKRKYYKLQHSTAQYNNLIKHNIAMSNRLIGRLPKVGIRPVIDGRERGVRESLEVQTMNMAKAAAALIEENLRFPSGEKVECVIADTTIGGVADAANCADKFKREGVEVSLTVTPCWCYGTEVMDADPLISKAVWGFNGTERPGAVYLAAALAGYTQKGLPAFGIYGRDVQDAGDTTIPNDVKEKILRFAKAALAAAQMKGKSYLSIGYTSMGIAGSMVNPDFFQDYLGMRTEFVDSVEVKRRIDQEIYDKEEFEKALAWVKANCQEGEDRNDAAKQTDRERKDWEWEIVVKMTLICRDLMIGNPKLAELGFGEESKGHNAITGGFQGQRQWTDYYPNADFTEAILNSSFDWNGIREAFVFATENDSLNAVPMLFGHLLTNTAQIFSDVRTFWSPESVKRVTGKELTGLAKDGIIHLINSGSTTLDATAQQKDADGNSVMKPYWEITEADVSACLENTVWSPADLGYFRGGGYSSQFKTAGQMPVTMSRVNWVKGLGPVIQIAEGWTVELPDDVHSILDERTNPTWPTTWFVPRLTGNGAFKDVYSVMANWGANHGAISFGHIGADLITLASILRIPVCMHNVGEGSIFRPSAWASFGMDKEAADYKACETYGPMFA</sequence>
<dbReference type="NCBIfam" id="TIGR01089">
    <property type="entry name" value="fucI"/>
    <property type="match status" value="1"/>
</dbReference>
<comment type="similarity">
    <text evidence="7">Belongs to the L-fucose isomerase family.</text>
</comment>
<evidence type="ECO:0000256" key="7">
    <source>
        <dbReference type="HAMAP-Rule" id="MF_01254"/>
    </source>
</evidence>
<dbReference type="GO" id="GO:0019571">
    <property type="term" value="P:D-arabinose catabolic process"/>
    <property type="evidence" value="ECO:0007669"/>
    <property type="project" value="TreeGrafter"/>
</dbReference>
<gene>
    <name evidence="7" type="primary">fucI</name>
    <name evidence="11" type="ORF">BC643_0459</name>
</gene>
<dbReference type="InterPro" id="IPR015888">
    <property type="entry name" value="Fuc_isomerase_C"/>
</dbReference>
<evidence type="ECO:0000256" key="1">
    <source>
        <dbReference type="ARBA" id="ARBA00022490"/>
    </source>
</evidence>
<dbReference type="UniPathway" id="UPA00563">
    <property type="reaction ID" value="UER00624"/>
</dbReference>
<keyword evidence="1 7" id="KW-0963">Cytoplasm</keyword>
<protein>
    <recommendedName>
        <fullName evidence="7">L-fucose isomerase</fullName>
        <shortName evidence="7">FucIase</shortName>
        <ecNumber evidence="7">5.3.1.25</ecNumber>
    </recommendedName>
    <alternativeName>
        <fullName evidence="7">6-deoxy-L-galactose isomerase</fullName>
    </alternativeName>
</protein>
<dbReference type="SUPFAM" id="SSF53743">
    <property type="entry name" value="FucI/AraA N-terminal and middle domains"/>
    <property type="match status" value="1"/>
</dbReference>
<comment type="catalytic activity">
    <reaction evidence="7">
        <text>L-fucose = L-fuculose</text>
        <dbReference type="Rhea" id="RHEA:17233"/>
        <dbReference type="ChEBI" id="CHEBI:2181"/>
        <dbReference type="ChEBI" id="CHEBI:17617"/>
        <dbReference type="EC" id="5.3.1.25"/>
    </reaction>
</comment>
<evidence type="ECO:0000259" key="9">
    <source>
        <dbReference type="Pfam" id="PF07881"/>
    </source>
</evidence>
<evidence type="ECO:0000256" key="6">
    <source>
        <dbReference type="ARBA" id="ARBA00023277"/>
    </source>
</evidence>
<dbReference type="PANTHER" id="PTHR37840:SF1">
    <property type="entry name" value="L-FUCOSE ISOMERASE"/>
    <property type="match status" value="1"/>
</dbReference>
<feature type="active site" description="Proton acceptor" evidence="7">
    <location>
        <position position="395"/>
    </location>
</feature>
<dbReference type="InterPro" id="IPR038392">
    <property type="entry name" value="Fucose_isomerase_dom2_sf"/>
</dbReference>
<feature type="binding site" evidence="7">
    <location>
        <position position="395"/>
    </location>
    <ligand>
        <name>Mn(2+)</name>
        <dbReference type="ChEBI" id="CHEBI:29035"/>
    </ligand>
</feature>
<keyword evidence="6 7" id="KW-0119">Carbohydrate metabolism</keyword>
<keyword evidence="4 7" id="KW-0413">Isomerase</keyword>
<dbReference type="InterPro" id="IPR005763">
    <property type="entry name" value="Fucose_isomerase"/>
</dbReference>
<evidence type="ECO:0000313" key="12">
    <source>
        <dbReference type="Proteomes" id="UP000283387"/>
    </source>
</evidence>
<reference evidence="11 12" key="1">
    <citation type="submission" date="2018-09" db="EMBL/GenBank/DDBJ databases">
        <title>Genomic Encyclopedia of Archaeal and Bacterial Type Strains, Phase II (KMG-II): from individual species to whole genera.</title>
        <authorList>
            <person name="Goeker M."/>
        </authorList>
    </citation>
    <scope>NUCLEOTIDE SEQUENCE [LARGE SCALE GENOMIC DNA]</scope>
    <source>
        <strain evidence="11 12">DSM 27148</strain>
    </source>
</reference>
<dbReference type="PANTHER" id="PTHR37840">
    <property type="entry name" value="L-FUCOSE ISOMERASE"/>
    <property type="match status" value="1"/>
</dbReference>
<evidence type="ECO:0000256" key="2">
    <source>
        <dbReference type="ARBA" id="ARBA00022723"/>
    </source>
</evidence>
<dbReference type="EMBL" id="RAPN01000001">
    <property type="protein sequence ID" value="RKD90123.1"/>
    <property type="molecule type" value="Genomic_DNA"/>
</dbReference>
<keyword evidence="5 7" id="KW-0294">Fucose metabolism</keyword>
<comment type="function">
    <text evidence="7">Converts the aldose L-fucose into the corresponding ketose L-fuculose.</text>
</comment>
<dbReference type="GO" id="GO:0008736">
    <property type="term" value="F:L-fucose isomerase activity"/>
    <property type="evidence" value="ECO:0007669"/>
    <property type="project" value="UniProtKB-UniRule"/>
</dbReference>
<feature type="binding site" evidence="7">
    <location>
        <position position="371"/>
    </location>
    <ligand>
        <name>Mn(2+)</name>
        <dbReference type="ChEBI" id="CHEBI:29035"/>
    </ligand>
</feature>
<dbReference type="NCBIfam" id="NF008220">
    <property type="entry name" value="PRK10991.1"/>
    <property type="match status" value="1"/>
</dbReference>
<dbReference type="Proteomes" id="UP000283387">
    <property type="component" value="Unassembled WGS sequence"/>
</dbReference>
<dbReference type="GO" id="GO:0042355">
    <property type="term" value="P:L-fucose catabolic process"/>
    <property type="evidence" value="ECO:0007669"/>
    <property type="project" value="UniProtKB-UniRule"/>
</dbReference>
<dbReference type="Pfam" id="PF07882">
    <property type="entry name" value="Fucose_iso_N2"/>
    <property type="match status" value="1"/>
</dbReference>
<dbReference type="Gene3D" id="3.40.50.1070">
    <property type="match status" value="1"/>
</dbReference>
<evidence type="ECO:0000259" key="8">
    <source>
        <dbReference type="Pfam" id="PF02952"/>
    </source>
</evidence>
<name>A0A419W3V1_9BACT</name>
<comment type="subcellular location">
    <subcellularLocation>
        <location evidence="7">Cytoplasm</location>
    </subcellularLocation>
</comment>
<dbReference type="AlphaFoldDB" id="A0A419W3V1"/>
<feature type="domain" description="L-fucose isomerase N-terminal-1" evidence="9">
    <location>
        <begin position="41"/>
        <end position="208"/>
    </location>
</feature>
<dbReference type="InterPro" id="IPR012888">
    <property type="entry name" value="Fucose_iso_N1"/>
</dbReference>
<comment type="caution">
    <text evidence="11">The sequence shown here is derived from an EMBL/GenBank/DDBJ whole genome shotgun (WGS) entry which is preliminary data.</text>
</comment>
<keyword evidence="2 7" id="KW-0479">Metal-binding</keyword>
<feature type="domain" description="L-fucose isomerase C-terminal" evidence="8">
    <location>
        <begin position="424"/>
        <end position="588"/>
    </location>
</feature>
<accession>A0A419W3V1</accession>
<evidence type="ECO:0000256" key="4">
    <source>
        <dbReference type="ARBA" id="ARBA00023235"/>
    </source>
</evidence>
<keyword evidence="3 7" id="KW-0464">Manganese</keyword>
<keyword evidence="12" id="KW-1185">Reference proteome</keyword>
<dbReference type="HAMAP" id="MF_01254">
    <property type="entry name" value="Fucose_iso"/>
    <property type="match status" value="1"/>
</dbReference>
<evidence type="ECO:0000256" key="3">
    <source>
        <dbReference type="ARBA" id="ARBA00023211"/>
    </source>
</evidence>
<dbReference type="GO" id="GO:0030145">
    <property type="term" value="F:manganese ion binding"/>
    <property type="evidence" value="ECO:0007669"/>
    <property type="project" value="UniProtKB-UniRule"/>
</dbReference>
<dbReference type="InterPro" id="IPR038393">
    <property type="entry name" value="Fuc_iso_dom3_sf"/>
</dbReference>
<dbReference type="GO" id="GO:0005737">
    <property type="term" value="C:cytoplasm"/>
    <property type="evidence" value="ECO:0007669"/>
    <property type="project" value="UniProtKB-SubCell"/>
</dbReference>
<comment type="cofactor">
    <cofactor evidence="7">
        <name>Mn(2+)</name>
        <dbReference type="ChEBI" id="CHEBI:29035"/>
    </cofactor>
</comment>